<keyword evidence="2" id="KW-1185">Reference proteome</keyword>
<proteinExistence type="predicted"/>
<name>A0A371CGK5_9APHY</name>
<organism evidence="1 2">
    <name type="scientific">Lentinus brumalis</name>
    <dbReference type="NCBI Taxonomy" id="2498619"/>
    <lineage>
        <taxon>Eukaryota</taxon>
        <taxon>Fungi</taxon>
        <taxon>Dikarya</taxon>
        <taxon>Basidiomycota</taxon>
        <taxon>Agaricomycotina</taxon>
        <taxon>Agaricomycetes</taxon>
        <taxon>Polyporales</taxon>
        <taxon>Polyporaceae</taxon>
        <taxon>Lentinus</taxon>
    </lineage>
</organism>
<reference evidence="1 2" key="1">
    <citation type="journal article" date="2018" name="Biotechnol. Biofuels">
        <title>Integrative visual omics of the white-rot fungus Polyporus brumalis exposes the biotechnological potential of its oxidative enzymes for delignifying raw plant biomass.</title>
        <authorList>
            <person name="Miyauchi S."/>
            <person name="Rancon A."/>
            <person name="Drula E."/>
            <person name="Hage H."/>
            <person name="Chaduli D."/>
            <person name="Favel A."/>
            <person name="Grisel S."/>
            <person name="Henrissat B."/>
            <person name="Herpoel-Gimbert I."/>
            <person name="Ruiz-Duenas F.J."/>
            <person name="Chevret D."/>
            <person name="Hainaut M."/>
            <person name="Lin J."/>
            <person name="Wang M."/>
            <person name="Pangilinan J."/>
            <person name="Lipzen A."/>
            <person name="Lesage-Meessen L."/>
            <person name="Navarro D."/>
            <person name="Riley R."/>
            <person name="Grigoriev I.V."/>
            <person name="Zhou S."/>
            <person name="Raouche S."/>
            <person name="Rosso M.N."/>
        </authorList>
    </citation>
    <scope>NUCLEOTIDE SEQUENCE [LARGE SCALE GENOMIC DNA]</scope>
    <source>
        <strain evidence="1 2">BRFM 1820</strain>
    </source>
</reference>
<dbReference type="OrthoDB" id="1470350at2759"/>
<dbReference type="EMBL" id="KZ857937">
    <property type="protein sequence ID" value="RDX39391.1"/>
    <property type="molecule type" value="Genomic_DNA"/>
</dbReference>
<evidence type="ECO:0000313" key="2">
    <source>
        <dbReference type="Proteomes" id="UP000256964"/>
    </source>
</evidence>
<dbReference type="Proteomes" id="UP000256964">
    <property type="component" value="Unassembled WGS sequence"/>
</dbReference>
<gene>
    <name evidence="1" type="ORF">OH76DRAFT_1491221</name>
</gene>
<sequence length="69" mass="7927">MHGPFCVPFREQALTSYGRAIKIPMRLGELDLAVSDPVALSAMFNTYREAYDLPRWNSEFYQEINSQLA</sequence>
<dbReference type="AlphaFoldDB" id="A0A371CGK5"/>
<dbReference type="STRING" id="139420.A0A371CGK5"/>
<accession>A0A371CGK5</accession>
<protein>
    <submittedName>
        <fullName evidence="1">Uncharacterized protein</fullName>
    </submittedName>
</protein>
<evidence type="ECO:0000313" key="1">
    <source>
        <dbReference type="EMBL" id="RDX39391.1"/>
    </source>
</evidence>